<dbReference type="InterPro" id="IPR040973">
    <property type="entry name" value="CLIP_SPH_Scar"/>
</dbReference>
<feature type="compositionally biased region" description="Low complexity" evidence="3">
    <location>
        <begin position="678"/>
        <end position="691"/>
    </location>
</feature>
<dbReference type="InterPro" id="IPR043504">
    <property type="entry name" value="Peptidase_S1_PA_chymotrypsin"/>
</dbReference>
<dbReference type="PRINTS" id="PR00722">
    <property type="entry name" value="CHYMOTRYPSIN"/>
</dbReference>
<comment type="similarity">
    <text evidence="2">Belongs to the peptidase S1 family. CLIP subfamily.</text>
</comment>
<protein>
    <recommendedName>
        <fullName evidence="4">Peptidase S1 domain-containing protein</fullName>
    </recommendedName>
</protein>
<dbReference type="Gene3D" id="2.40.10.10">
    <property type="entry name" value="Trypsin-like serine proteases"/>
    <property type="match status" value="1"/>
</dbReference>
<dbReference type="InterPro" id="IPR001314">
    <property type="entry name" value="Peptidase_S1A"/>
</dbReference>
<keyword evidence="1" id="KW-1015">Disulfide bond</keyword>
<dbReference type="PANTHER" id="PTHR24256">
    <property type="entry name" value="TRYPTASE-RELATED"/>
    <property type="match status" value="1"/>
</dbReference>
<gene>
    <name evidence="5" type="ORF">DIABBA_LOCUS6545</name>
</gene>
<dbReference type="GO" id="GO:0006508">
    <property type="term" value="P:proteolysis"/>
    <property type="evidence" value="ECO:0007669"/>
    <property type="project" value="InterPro"/>
</dbReference>
<keyword evidence="6" id="KW-1185">Reference proteome</keyword>
<dbReference type="InterPro" id="IPR018114">
    <property type="entry name" value="TRYPSIN_HIS"/>
</dbReference>
<dbReference type="GO" id="GO:0004252">
    <property type="term" value="F:serine-type endopeptidase activity"/>
    <property type="evidence" value="ECO:0007669"/>
    <property type="project" value="InterPro"/>
</dbReference>
<evidence type="ECO:0000256" key="1">
    <source>
        <dbReference type="ARBA" id="ARBA00023157"/>
    </source>
</evidence>
<evidence type="ECO:0000256" key="2">
    <source>
        <dbReference type="ARBA" id="ARBA00024195"/>
    </source>
</evidence>
<evidence type="ECO:0000256" key="3">
    <source>
        <dbReference type="SAM" id="MobiDB-lite"/>
    </source>
</evidence>
<dbReference type="Pfam" id="PF00089">
    <property type="entry name" value="Trypsin"/>
    <property type="match status" value="1"/>
</dbReference>
<evidence type="ECO:0000313" key="6">
    <source>
        <dbReference type="Proteomes" id="UP001153709"/>
    </source>
</evidence>
<dbReference type="Pfam" id="PF18399">
    <property type="entry name" value="CLIP_SPH_Scar"/>
    <property type="match status" value="1"/>
</dbReference>
<feature type="compositionally biased region" description="Polar residues" evidence="3">
    <location>
        <begin position="569"/>
        <end position="600"/>
    </location>
</feature>
<evidence type="ECO:0000259" key="4">
    <source>
        <dbReference type="PROSITE" id="PS50240"/>
    </source>
</evidence>
<reference evidence="5" key="1">
    <citation type="submission" date="2022-01" db="EMBL/GenBank/DDBJ databases">
        <authorList>
            <person name="King R."/>
        </authorList>
    </citation>
    <scope>NUCLEOTIDE SEQUENCE</scope>
</reference>
<accession>A0A9P0GV61</accession>
<feature type="domain" description="Peptidase S1" evidence="4">
    <location>
        <begin position="830"/>
        <end position="1078"/>
    </location>
</feature>
<dbReference type="InterPro" id="IPR001254">
    <property type="entry name" value="Trypsin_dom"/>
</dbReference>
<proteinExistence type="inferred from homology"/>
<dbReference type="SMART" id="SM00020">
    <property type="entry name" value="Tryp_SPc"/>
    <property type="match status" value="1"/>
</dbReference>
<evidence type="ECO:0000313" key="5">
    <source>
        <dbReference type="EMBL" id="CAH1278409.1"/>
    </source>
</evidence>
<dbReference type="FunFam" id="2.40.10.10:FF:000068">
    <property type="entry name" value="transmembrane protease serine 2"/>
    <property type="match status" value="1"/>
</dbReference>
<dbReference type="PROSITE" id="PS00134">
    <property type="entry name" value="TRYPSIN_HIS"/>
    <property type="match status" value="1"/>
</dbReference>
<dbReference type="InterPro" id="IPR009003">
    <property type="entry name" value="Peptidase_S1_PA"/>
</dbReference>
<feature type="region of interest" description="Disordered" evidence="3">
    <location>
        <begin position="569"/>
        <end position="705"/>
    </location>
</feature>
<dbReference type="PROSITE" id="PS50240">
    <property type="entry name" value="TRYPSIN_DOM"/>
    <property type="match status" value="1"/>
</dbReference>
<dbReference type="SUPFAM" id="SSF50494">
    <property type="entry name" value="Trypsin-like serine proteases"/>
    <property type="match status" value="1"/>
</dbReference>
<name>A0A9P0GV61_DIABA</name>
<dbReference type="EMBL" id="OU898279">
    <property type="protein sequence ID" value="CAH1278409.1"/>
    <property type="molecule type" value="Genomic_DNA"/>
</dbReference>
<dbReference type="Proteomes" id="UP001153709">
    <property type="component" value="Chromosome 4"/>
</dbReference>
<organism evidence="5 6">
    <name type="scientific">Diabrotica balteata</name>
    <name type="common">Banded cucumber beetle</name>
    <dbReference type="NCBI Taxonomy" id="107213"/>
    <lineage>
        <taxon>Eukaryota</taxon>
        <taxon>Metazoa</taxon>
        <taxon>Ecdysozoa</taxon>
        <taxon>Arthropoda</taxon>
        <taxon>Hexapoda</taxon>
        <taxon>Insecta</taxon>
        <taxon>Pterygota</taxon>
        <taxon>Neoptera</taxon>
        <taxon>Endopterygota</taxon>
        <taxon>Coleoptera</taxon>
        <taxon>Polyphaga</taxon>
        <taxon>Cucujiformia</taxon>
        <taxon>Chrysomeloidea</taxon>
        <taxon>Chrysomelidae</taxon>
        <taxon>Galerucinae</taxon>
        <taxon>Diabroticina</taxon>
        <taxon>Diabroticites</taxon>
        <taxon>Diabrotica</taxon>
    </lineage>
</organism>
<feature type="compositionally biased region" description="Basic and acidic residues" evidence="3">
    <location>
        <begin position="611"/>
        <end position="620"/>
    </location>
</feature>
<sequence length="1097" mass="118911">MCQYSKSKITCRPGQVLSESGVCIYPQTPATTLRPTCPPGQIPSLSGSACDFPKTPRPTYPTVATQRPYCPFGTRLSPSTNKCEPIQQTTGYVYPTPSITFPTSTPSPKCKPGQSLSPTGICVYPSKPTSTPTCRPGQIKTSTGVCEYPSKKTPCSPGQFLSDNGDCVYPSSPTPKPQITCLPGQILTPLGVCQYSKSKITCRPGQVLSESGVCIYPQTPATTLRPTCPPGQIPSLSGSACDFPKTPRPTYPTVPTQRPYCPFGTRLSPSTNKCEPIQQTTGYIYPTPSITFPTSTPSPKCKPGQSLSPTGICVYPNKPTSTPTCRPGQIKTSTGVCEYPSKKTPCSPGQFLSDNGDCVYSSSSTSKPQITCRPGQILTPSGVCQYSMSKITCRPGQVLSESGICIYPQPPTTTSRTTCPPGQILSLSGSACEIPKTSRPTIPTISTLRPYCPFGTRLFPSTKKCEPIQQTTGYVYPTPSVTFPTPTQCPAGQIKNVLGKCELVSLICPPGYIKTSFGKCESIKATVDCPLGYEKSAEGNCVRSKSTPCPSGKFRTPFGECRDIKCPNGSSRSPNGQCTYPNPTGQPTDTNTHNIPSYPTEQPYRPPTTDDGYHYDRPDPPFELPSTDSSENIPGPTTEHEGMDSKIKESIRLPDHKEENAESANNNDVFISTKKPTRGPTKGPTRGPTKGPTRRPPPDTGDEIQAPAGCAAALKCVQEIYCTAEGVVSPVPVVLSKEQEILRVPTTACRDIETGILGKCCRDPNYKDPWPSANLVDGIDDGQYKEDNFYGQHQLLNTNRLARNATRGVKGIRRQTVKRVEDEIRAAQPTCGGRNLNTNPVGPGPLDANFAEYPWQAMILRDTNRSLLCGGAIIARDAVLTAAHCIEGLQTSDVLVKGGEWKLGIDEEPLPFQIIKVAAIVRHPSYKQDGYDLAILKLTEKFRLSKNVGTICLPDAKAARESYGNCKVTGWGKRILQLHARGAIMHHIDAQLIDKKQCTDTVNEKFQDSASTLKDHTLCVTSDIDQCKVDYGSALACTNDQGKYVLSGIYAWDTGCRQEGQIGGYIPTDVKWVEESLRKPLKELRRLDREYLLNSNK</sequence>
<feature type="compositionally biased region" description="Basic and acidic residues" evidence="3">
    <location>
        <begin position="638"/>
        <end position="660"/>
    </location>
</feature>
<dbReference type="InterPro" id="IPR051487">
    <property type="entry name" value="Ser/Thr_Proteases_Immune/Dev"/>
</dbReference>
<dbReference type="CDD" id="cd00190">
    <property type="entry name" value="Tryp_SPc"/>
    <property type="match status" value="1"/>
</dbReference>
<dbReference type="AlphaFoldDB" id="A0A9P0GV61"/>